<name>A0ABN3UBZ0_9ACTN</name>
<keyword evidence="2" id="KW-0812">Transmembrane</keyword>
<proteinExistence type="predicted"/>
<gene>
    <name evidence="3" type="ORF">GCM10010439_41480</name>
</gene>
<organism evidence="3 4">
    <name type="scientific">Actinocorallia aurantiaca</name>
    <dbReference type="NCBI Taxonomy" id="46204"/>
    <lineage>
        <taxon>Bacteria</taxon>
        <taxon>Bacillati</taxon>
        <taxon>Actinomycetota</taxon>
        <taxon>Actinomycetes</taxon>
        <taxon>Streptosporangiales</taxon>
        <taxon>Thermomonosporaceae</taxon>
        <taxon>Actinocorallia</taxon>
    </lineage>
</organism>
<dbReference type="EMBL" id="BAAATZ010000016">
    <property type="protein sequence ID" value="GAA2729844.1"/>
    <property type="molecule type" value="Genomic_DNA"/>
</dbReference>
<dbReference type="Proteomes" id="UP001501842">
    <property type="component" value="Unassembled WGS sequence"/>
</dbReference>
<feature type="region of interest" description="Disordered" evidence="1">
    <location>
        <begin position="93"/>
        <end position="112"/>
    </location>
</feature>
<protein>
    <submittedName>
        <fullName evidence="3">Uncharacterized protein</fullName>
    </submittedName>
</protein>
<sequence length="139" mass="14974">MIIGWAVIIGSVLAAWQSDNAVLWAFPPLAWAFYQLIVTPTTCGVRTNRGHPCKNGTWGRLSACKQPAHSKLKLDELLRLFGLRNGVQYLPPSPAQAQMQSPPPPEEASTTGNGNERLLLVLTVVATVAGVVQAVVSFK</sequence>
<keyword evidence="2" id="KW-0472">Membrane</keyword>
<evidence type="ECO:0000256" key="2">
    <source>
        <dbReference type="SAM" id="Phobius"/>
    </source>
</evidence>
<evidence type="ECO:0000313" key="3">
    <source>
        <dbReference type="EMBL" id="GAA2729844.1"/>
    </source>
</evidence>
<evidence type="ECO:0000256" key="1">
    <source>
        <dbReference type="SAM" id="MobiDB-lite"/>
    </source>
</evidence>
<evidence type="ECO:0000313" key="4">
    <source>
        <dbReference type="Proteomes" id="UP001501842"/>
    </source>
</evidence>
<keyword evidence="2" id="KW-1133">Transmembrane helix</keyword>
<comment type="caution">
    <text evidence="3">The sequence shown here is derived from an EMBL/GenBank/DDBJ whole genome shotgun (WGS) entry which is preliminary data.</text>
</comment>
<feature type="transmembrane region" description="Helical" evidence="2">
    <location>
        <begin position="118"/>
        <end position="138"/>
    </location>
</feature>
<reference evidence="3 4" key="1">
    <citation type="journal article" date="2019" name="Int. J. Syst. Evol. Microbiol.">
        <title>The Global Catalogue of Microorganisms (GCM) 10K type strain sequencing project: providing services to taxonomists for standard genome sequencing and annotation.</title>
        <authorList>
            <consortium name="The Broad Institute Genomics Platform"/>
            <consortium name="The Broad Institute Genome Sequencing Center for Infectious Disease"/>
            <person name="Wu L."/>
            <person name="Ma J."/>
        </authorList>
    </citation>
    <scope>NUCLEOTIDE SEQUENCE [LARGE SCALE GENOMIC DNA]</scope>
    <source>
        <strain evidence="3 4">JCM 8201</strain>
    </source>
</reference>
<accession>A0ABN3UBZ0</accession>
<keyword evidence="4" id="KW-1185">Reference proteome</keyword>